<name>A0ABU8EAA1_9ACTN</name>
<proteinExistence type="predicted"/>
<dbReference type="Proteomes" id="UP001373496">
    <property type="component" value="Unassembled WGS sequence"/>
</dbReference>
<dbReference type="RefSeq" id="WP_336392501.1">
    <property type="nucleotide sequence ID" value="NZ_JBAPLV010000016.1"/>
</dbReference>
<evidence type="ECO:0000313" key="1">
    <source>
        <dbReference type="EMBL" id="MEI4279766.1"/>
    </source>
</evidence>
<accession>A0ABU8EAA1</accession>
<reference evidence="1 2" key="1">
    <citation type="submission" date="2024-03" db="EMBL/GenBank/DDBJ databases">
        <title>Draft genome sequence of Klenkia terrae.</title>
        <authorList>
            <person name="Duangmal K."/>
            <person name="Chantavorakit T."/>
        </authorList>
    </citation>
    <scope>NUCLEOTIDE SEQUENCE [LARGE SCALE GENOMIC DNA]</scope>
    <source>
        <strain evidence="1 2">JCM 17786</strain>
    </source>
</reference>
<sequence length="337" mass="35101">MTDEAAVRRAPRRRALVLAGVVAVALAAFAWVTSQRADPRDLVVAYLDAIAAGDVDAANALATDGVFTGSGLPAPGSMDDADLVRAVQVGDDGRDTSVSPYSGADYRALGFDVSYELAGEQVSGTVFVERTGGSWLRPEWRIRGSLAQPARLSVLQPLQEVDVTVGSTAVTTSAGSTVTEVPLYPGTYRVVPDPDAPVVLDPQEVAVGEDGPFLLLEASAEQLRAGAGADLLAAASSALDLCAERADDRLFCDDGAYASADDTAGRVSWRVDGAVDLDQEARFGQTWRTAATVVASWTDPDGTAREQRFALTGQATVRAVTPDGVQVVAGWTDSADA</sequence>
<protein>
    <submittedName>
        <fullName evidence="1">Uncharacterized protein</fullName>
    </submittedName>
</protein>
<organism evidence="1 2">
    <name type="scientific">Klenkia terrae</name>
    <dbReference type="NCBI Taxonomy" id="1052259"/>
    <lineage>
        <taxon>Bacteria</taxon>
        <taxon>Bacillati</taxon>
        <taxon>Actinomycetota</taxon>
        <taxon>Actinomycetes</taxon>
        <taxon>Geodermatophilales</taxon>
        <taxon>Geodermatophilaceae</taxon>
        <taxon>Klenkia</taxon>
    </lineage>
</organism>
<comment type="caution">
    <text evidence="1">The sequence shown here is derived from an EMBL/GenBank/DDBJ whole genome shotgun (WGS) entry which is preliminary data.</text>
</comment>
<evidence type="ECO:0000313" key="2">
    <source>
        <dbReference type="Proteomes" id="UP001373496"/>
    </source>
</evidence>
<dbReference type="EMBL" id="JBAPLV010000016">
    <property type="protein sequence ID" value="MEI4279766.1"/>
    <property type="molecule type" value="Genomic_DNA"/>
</dbReference>
<keyword evidence="2" id="KW-1185">Reference proteome</keyword>
<gene>
    <name evidence="1" type="ORF">UXQ13_14950</name>
</gene>